<proteinExistence type="predicted"/>
<organism evidence="1 2">
    <name type="scientific">Ilex paraguariensis</name>
    <name type="common">yerba mate</name>
    <dbReference type="NCBI Taxonomy" id="185542"/>
    <lineage>
        <taxon>Eukaryota</taxon>
        <taxon>Viridiplantae</taxon>
        <taxon>Streptophyta</taxon>
        <taxon>Embryophyta</taxon>
        <taxon>Tracheophyta</taxon>
        <taxon>Spermatophyta</taxon>
        <taxon>Magnoliopsida</taxon>
        <taxon>eudicotyledons</taxon>
        <taxon>Gunneridae</taxon>
        <taxon>Pentapetalae</taxon>
        <taxon>asterids</taxon>
        <taxon>campanulids</taxon>
        <taxon>Aquifoliales</taxon>
        <taxon>Aquifoliaceae</taxon>
        <taxon>Ilex</taxon>
    </lineage>
</organism>
<dbReference type="AlphaFoldDB" id="A0ABC8QRN6"/>
<protein>
    <submittedName>
        <fullName evidence="1">Uncharacterized protein</fullName>
    </submittedName>
</protein>
<name>A0ABC8QRN6_9AQUA</name>
<evidence type="ECO:0000313" key="1">
    <source>
        <dbReference type="EMBL" id="CAK9135374.1"/>
    </source>
</evidence>
<dbReference type="EMBL" id="CAUOFW020000703">
    <property type="protein sequence ID" value="CAK9135374.1"/>
    <property type="molecule type" value="Genomic_DNA"/>
</dbReference>
<sequence length="74" mass="8689">MEDWAEETLEKVMESKSNEYQKNKPTDIVEIRLRRDKQAELNRNGELNRLSVAWLNLAHMQRHGNLAGKQLQNA</sequence>
<evidence type="ECO:0000313" key="2">
    <source>
        <dbReference type="Proteomes" id="UP001642360"/>
    </source>
</evidence>
<comment type="caution">
    <text evidence="1">The sequence shown here is derived from an EMBL/GenBank/DDBJ whole genome shotgun (WGS) entry which is preliminary data.</text>
</comment>
<keyword evidence="2" id="KW-1185">Reference proteome</keyword>
<gene>
    <name evidence="1" type="ORF">ILEXP_LOCUS2318</name>
</gene>
<accession>A0ABC8QRN6</accession>
<dbReference type="Proteomes" id="UP001642360">
    <property type="component" value="Unassembled WGS sequence"/>
</dbReference>
<reference evidence="1 2" key="1">
    <citation type="submission" date="2024-02" db="EMBL/GenBank/DDBJ databases">
        <authorList>
            <person name="Vignale AGUSTIN F."/>
            <person name="Sosa J E."/>
            <person name="Modenutti C."/>
        </authorList>
    </citation>
    <scope>NUCLEOTIDE SEQUENCE [LARGE SCALE GENOMIC DNA]</scope>
</reference>